<dbReference type="GO" id="GO:0007165">
    <property type="term" value="P:signal transduction"/>
    <property type="evidence" value="ECO:0007669"/>
    <property type="project" value="TreeGrafter"/>
</dbReference>
<dbReference type="STRING" id="1121416.SAMN02745220_04688"/>
<evidence type="ECO:0000256" key="1">
    <source>
        <dbReference type="ARBA" id="ARBA00001033"/>
    </source>
</evidence>
<feature type="binding site" evidence="7">
    <location>
        <position position="84"/>
    </location>
    <ligand>
        <name>Mg(2+)</name>
        <dbReference type="ChEBI" id="CHEBI:18420"/>
        <label>1</label>
        <note>catalytic</note>
    </ligand>
</feature>
<feature type="binding site" evidence="7">
    <location>
        <position position="81"/>
    </location>
    <ligand>
        <name>Mg(2+)</name>
        <dbReference type="ChEBI" id="CHEBI:18420"/>
        <label>1</label>
        <note>catalytic</note>
    </ligand>
</feature>
<gene>
    <name evidence="9" type="ORF">SAMN02745220_04688</name>
</gene>
<dbReference type="GO" id="GO:0046872">
    <property type="term" value="F:metal ion binding"/>
    <property type="evidence" value="ECO:0007669"/>
    <property type="project" value="UniProtKB-KW"/>
</dbReference>
<evidence type="ECO:0000313" key="10">
    <source>
        <dbReference type="Proteomes" id="UP000184603"/>
    </source>
</evidence>
<dbReference type="PANTHER" id="PTHR20854:SF4">
    <property type="entry name" value="INOSITOL-1-MONOPHOSPHATASE-RELATED"/>
    <property type="match status" value="1"/>
</dbReference>
<comment type="similarity">
    <text evidence="3 8">Belongs to the inositol monophosphatase superfamily.</text>
</comment>
<proteinExistence type="inferred from homology"/>
<dbReference type="InterPro" id="IPR022337">
    <property type="entry name" value="Inositol_monophosphatase_SuhB"/>
</dbReference>
<dbReference type="Gene3D" id="3.30.540.10">
    <property type="entry name" value="Fructose-1,6-Bisphosphatase, subunit A, domain 1"/>
    <property type="match status" value="1"/>
</dbReference>
<dbReference type="GO" id="GO:0046854">
    <property type="term" value="P:phosphatidylinositol phosphate biosynthetic process"/>
    <property type="evidence" value="ECO:0007669"/>
    <property type="project" value="InterPro"/>
</dbReference>
<dbReference type="SUPFAM" id="SSF56655">
    <property type="entry name" value="Carbohydrate phosphatase"/>
    <property type="match status" value="1"/>
</dbReference>
<keyword evidence="10" id="KW-1185">Reference proteome</keyword>
<dbReference type="Proteomes" id="UP000184603">
    <property type="component" value="Unassembled WGS sequence"/>
</dbReference>
<dbReference type="InterPro" id="IPR020583">
    <property type="entry name" value="Inositol_monoP_metal-BS"/>
</dbReference>
<keyword evidence="5 8" id="KW-0378">Hydrolase</keyword>
<comment type="cofactor">
    <cofactor evidence="2 7 8">
        <name>Mg(2+)</name>
        <dbReference type="ChEBI" id="CHEBI:18420"/>
    </cofactor>
</comment>
<dbReference type="Gene3D" id="3.40.190.80">
    <property type="match status" value="1"/>
</dbReference>
<organism evidence="9 10">
    <name type="scientific">Desulfopila aestuarii DSM 18488</name>
    <dbReference type="NCBI Taxonomy" id="1121416"/>
    <lineage>
        <taxon>Bacteria</taxon>
        <taxon>Pseudomonadati</taxon>
        <taxon>Thermodesulfobacteriota</taxon>
        <taxon>Desulfobulbia</taxon>
        <taxon>Desulfobulbales</taxon>
        <taxon>Desulfocapsaceae</taxon>
        <taxon>Desulfopila</taxon>
    </lineage>
</organism>
<dbReference type="EMBL" id="FRFE01000039">
    <property type="protein sequence ID" value="SHO52688.1"/>
    <property type="molecule type" value="Genomic_DNA"/>
</dbReference>
<dbReference type="PANTHER" id="PTHR20854">
    <property type="entry name" value="INOSITOL MONOPHOSPHATASE"/>
    <property type="match status" value="1"/>
</dbReference>
<dbReference type="CDD" id="cd01639">
    <property type="entry name" value="IMPase"/>
    <property type="match status" value="1"/>
</dbReference>
<protein>
    <recommendedName>
        <fullName evidence="8">Inositol-1-monophosphatase</fullName>
        <ecNumber evidence="8">3.1.3.25</ecNumber>
    </recommendedName>
</protein>
<dbReference type="GO" id="GO:0008934">
    <property type="term" value="F:inositol monophosphate 1-phosphatase activity"/>
    <property type="evidence" value="ECO:0007669"/>
    <property type="project" value="InterPro"/>
</dbReference>
<feature type="binding site" evidence="7">
    <location>
        <position position="209"/>
    </location>
    <ligand>
        <name>Mg(2+)</name>
        <dbReference type="ChEBI" id="CHEBI:18420"/>
        <label>1</label>
        <note>catalytic</note>
    </ligand>
</feature>
<dbReference type="EC" id="3.1.3.25" evidence="8"/>
<evidence type="ECO:0000256" key="3">
    <source>
        <dbReference type="ARBA" id="ARBA00009759"/>
    </source>
</evidence>
<dbReference type="Pfam" id="PF00459">
    <property type="entry name" value="Inositol_P"/>
    <property type="match status" value="1"/>
</dbReference>
<dbReference type="FunFam" id="3.30.540.10:FF:000003">
    <property type="entry name" value="Inositol-1-monophosphatase"/>
    <property type="match status" value="1"/>
</dbReference>
<feature type="binding site" evidence="7">
    <location>
        <position position="83"/>
    </location>
    <ligand>
        <name>Mg(2+)</name>
        <dbReference type="ChEBI" id="CHEBI:18420"/>
        <label>1</label>
        <note>catalytic</note>
    </ligand>
</feature>
<name>A0A1M7YJE7_9BACT</name>
<dbReference type="PRINTS" id="PR01959">
    <property type="entry name" value="SBIMPHPHTASE"/>
</dbReference>
<evidence type="ECO:0000256" key="7">
    <source>
        <dbReference type="PIRSR" id="PIRSR600760-2"/>
    </source>
</evidence>
<dbReference type="GO" id="GO:0006020">
    <property type="term" value="P:inositol metabolic process"/>
    <property type="evidence" value="ECO:0007669"/>
    <property type="project" value="TreeGrafter"/>
</dbReference>
<comment type="catalytic activity">
    <reaction evidence="1 8">
        <text>a myo-inositol phosphate + H2O = myo-inositol + phosphate</text>
        <dbReference type="Rhea" id="RHEA:24056"/>
        <dbReference type="ChEBI" id="CHEBI:15377"/>
        <dbReference type="ChEBI" id="CHEBI:17268"/>
        <dbReference type="ChEBI" id="CHEBI:43474"/>
        <dbReference type="ChEBI" id="CHEBI:84139"/>
        <dbReference type="EC" id="3.1.3.25"/>
    </reaction>
</comment>
<feature type="binding site" evidence="7">
    <location>
        <position position="65"/>
    </location>
    <ligand>
        <name>Mg(2+)</name>
        <dbReference type="ChEBI" id="CHEBI:18420"/>
        <label>1</label>
        <note>catalytic</note>
    </ligand>
</feature>
<evidence type="ECO:0000256" key="5">
    <source>
        <dbReference type="ARBA" id="ARBA00022801"/>
    </source>
</evidence>
<dbReference type="RefSeq" id="WP_073616260.1">
    <property type="nucleotide sequence ID" value="NZ_FRFE01000039.1"/>
</dbReference>
<evidence type="ECO:0000256" key="2">
    <source>
        <dbReference type="ARBA" id="ARBA00001946"/>
    </source>
</evidence>
<dbReference type="InterPro" id="IPR033942">
    <property type="entry name" value="IMPase"/>
</dbReference>
<reference evidence="9 10" key="1">
    <citation type="submission" date="2016-12" db="EMBL/GenBank/DDBJ databases">
        <authorList>
            <person name="Song W.-J."/>
            <person name="Kurnit D.M."/>
        </authorList>
    </citation>
    <scope>NUCLEOTIDE SEQUENCE [LARGE SCALE GENOMIC DNA]</scope>
    <source>
        <strain evidence="9 10">DSM 18488</strain>
    </source>
</reference>
<dbReference type="InterPro" id="IPR000760">
    <property type="entry name" value="Inositol_monophosphatase-like"/>
</dbReference>
<evidence type="ECO:0000256" key="8">
    <source>
        <dbReference type="RuleBase" id="RU364068"/>
    </source>
</evidence>
<evidence type="ECO:0000313" key="9">
    <source>
        <dbReference type="EMBL" id="SHO52688.1"/>
    </source>
</evidence>
<dbReference type="InterPro" id="IPR020550">
    <property type="entry name" value="Inositol_monophosphatase_CS"/>
</dbReference>
<evidence type="ECO:0000256" key="4">
    <source>
        <dbReference type="ARBA" id="ARBA00022723"/>
    </source>
</evidence>
<keyword evidence="4 7" id="KW-0479">Metal-binding</keyword>
<dbReference type="PRINTS" id="PR00377">
    <property type="entry name" value="IMPHPHTASES"/>
</dbReference>
<keyword evidence="6 7" id="KW-0460">Magnesium</keyword>
<dbReference type="PROSITE" id="PS00629">
    <property type="entry name" value="IMP_1"/>
    <property type="match status" value="1"/>
</dbReference>
<accession>A0A1M7YJE7</accession>
<dbReference type="PROSITE" id="PS00630">
    <property type="entry name" value="IMP_2"/>
    <property type="match status" value="1"/>
</dbReference>
<dbReference type="AlphaFoldDB" id="A0A1M7YJE7"/>
<sequence>MLIKFMMEMAEKAGAISLHEAEAMAESKVEYKSVRDLVTPVDRKVEDFLRHEIQKKYPDHSILGEERGTSTGSTDSCWVIDPIDGTNSYVHGLPGYSVSIALQQGGESVAGVVYGPVLNMMFAAEKGQGATLNGRRVKVSERSQLSQSVLATGFAAFRDGQVNESLEMFARVAPKARDIRRHGSAALDLAWVAAGRMDGFWEKGLKLYDYAAGILLVAEAGGRVIDFGGGSDYLENGLLASNCLIEGELLNLIAGD</sequence>
<evidence type="ECO:0000256" key="6">
    <source>
        <dbReference type="ARBA" id="ARBA00022842"/>
    </source>
</evidence>